<keyword evidence="1 3" id="KW-0853">WD repeat</keyword>
<dbReference type="InterPro" id="IPR019775">
    <property type="entry name" value="WD40_repeat_CS"/>
</dbReference>
<proteinExistence type="predicted"/>
<dbReference type="Pfam" id="PF20703">
    <property type="entry name" value="nSTAND1"/>
    <property type="match status" value="1"/>
</dbReference>
<dbReference type="EMBL" id="JBHTEE010000001">
    <property type="protein sequence ID" value="MFC7600481.1"/>
    <property type="molecule type" value="Genomic_DNA"/>
</dbReference>
<dbReference type="InterPro" id="IPR001680">
    <property type="entry name" value="WD40_rpt"/>
</dbReference>
<keyword evidence="2" id="KW-0677">Repeat</keyword>
<dbReference type="PROSITE" id="PS00678">
    <property type="entry name" value="WD_REPEATS_1"/>
    <property type="match status" value="1"/>
</dbReference>
<dbReference type="SMART" id="SM00320">
    <property type="entry name" value="WD40"/>
    <property type="match status" value="1"/>
</dbReference>
<feature type="compositionally biased region" description="Basic residues" evidence="4">
    <location>
        <begin position="261"/>
        <end position="274"/>
    </location>
</feature>
<dbReference type="InterPro" id="IPR049052">
    <property type="entry name" value="nSTAND1"/>
</dbReference>
<dbReference type="Gene3D" id="2.130.10.10">
    <property type="entry name" value="YVTN repeat-like/Quinoprotein amine dehydrogenase"/>
    <property type="match status" value="1"/>
</dbReference>
<dbReference type="PANTHER" id="PTHR19879">
    <property type="entry name" value="TRANSCRIPTION INITIATION FACTOR TFIID"/>
    <property type="match status" value="1"/>
</dbReference>
<dbReference type="PROSITE" id="PS50082">
    <property type="entry name" value="WD_REPEATS_2"/>
    <property type="match status" value="1"/>
</dbReference>
<organism evidence="6 7">
    <name type="scientific">Streptosporangium amethystogenes subsp. fukuiense</name>
    <dbReference type="NCBI Taxonomy" id="698418"/>
    <lineage>
        <taxon>Bacteria</taxon>
        <taxon>Bacillati</taxon>
        <taxon>Actinomycetota</taxon>
        <taxon>Actinomycetes</taxon>
        <taxon>Streptosporangiales</taxon>
        <taxon>Streptosporangiaceae</taxon>
        <taxon>Streptosporangium</taxon>
    </lineage>
</organism>
<evidence type="ECO:0000256" key="3">
    <source>
        <dbReference type="PROSITE-ProRule" id="PRU00221"/>
    </source>
</evidence>
<evidence type="ECO:0000256" key="1">
    <source>
        <dbReference type="ARBA" id="ARBA00022574"/>
    </source>
</evidence>
<dbReference type="InterPro" id="IPR011047">
    <property type="entry name" value="Quinoprotein_ADH-like_sf"/>
</dbReference>
<name>A0ABW2SYD8_9ACTN</name>
<feature type="repeat" description="WD" evidence="3">
    <location>
        <begin position="185"/>
        <end position="226"/>
    </location>
</feature>
<evidence type="ECO:0000313" key="6">
    <source>
        <dbReference type="EMBL" id="MFC7600481.1"/>
    </source>
</evidence>
<dbReference type="Proteomes" id="UP001596514">
    <property type="component" value="Unassembled WGS sequence"/>
</dbReference>
<protein>
    <submittedName>
        <fullName evidence="6">WD40 repeat domain-containing protein</fullName>
    </submittedName>
</protein>
<dbReference type="RefSeq" id="WP_343969548.1">
    <property type="nucleotide sequence ID" value="NZ_BAAAGK010000079.1"/>
</dbReference>
<evidence type="ECO:0000256" key="2">
    <source>
        <dbReference type="ARBA" id="ARBA00022737"/>
    </source>
</evidence>
<feature type="domain" description="Novel STAND NTPase 1" evidence="5">
    <location>
        <begin position="56"/>
        <end position="121"/>
    </location>
</feature>
<evidence type="ECO:0000259" key="5">
    <source>
        <dbReference type="Pfam" id="PF20703"/>
    </source>
</evidence>
<accession>A0ABW2SYD8</accession>
<evidence type="ECO:0000313" key="7">
    <source>
        <dbReference type="Proteomes" id="UP001596514"/>
    </source>
</evidence>
<dbReference type="PANTHER" id="PTHR19879:SF9">
    <property type="entry name" value="TRANSCRIPTION INITIATION FACTOR TFIID SUBUNIT 5"/>
    <property type="match status" value="1"/>
</dbReference>
<reference evidence="7" key="1">
    <citation type="journal article" date="2019" name="Int. J. Syst. Evol. Microbiol.">
        <title>The Global Catalogue of Microorganisms (GCM) 10K type strain sequencing project: providing services to taxonomists for standard genome sequencing and annotation.</title>
        <authorList>
            <consortium name="The Broad Institute Genomics Platform"/>
            <consortium name="The Broad Institute Genome Sequencing Center for Infectious Disease"/>
            <person name="Wu L."/>
            <person name="Ma J."/>
        </authorList>
    </citation>
    <scope>NUCLEOTIDE SEQUENCE [LARGE SCALE GENOMIC DNA]</scope>
    <source>
        <strain evidence="7">JCM 10083</strain>
    </source>
</reference>
<sequence length="283" mass="31046">MPGRFLESGRPLPADLGDRQAWDAAYHDLPLRMAGAAASSWPTCSPPPASPDHGIARKVLDRFVRARLVSVDEDRAEITHEALTHAWPQLRTWIQTDRATLLVRRQLDDDAREWLRHGRDPAFLYRGTRLAGLTEASPRWEYASTFGAELTEVPLLAATAWSVAPTPEARRALITTTPAPARAVFSGHTGRVNAVAISPKGGIVAGGGDDGTVRLWDMATGRAVGRPMTSPEELVNDLAFTRDGSLLVVASEVMTEDFSGRRRRDSPVGRRRRFQPQPAYGLQ</sequence>
<keyword evidence="7" id="KW-1185">Reference proteome</keyword>
<gene>
    <name evidence="6" type="ORF">ACFQVD_10270</name>
</gene>
<dbReference type="Pfam" id="PF00400">
    <property type="entry name" value="WD40"/>
    <property type="match status" value="1"/>
</dbReference>
<comment type="caution">
    <text evidence="6">The sequence shown here is derived from an EMBL/GenBank/DDBJ whole genome shotgun (WGS) entry which is preliminary data.</text>
</comment>
<dbReference type="SUPFAM" id="SSF50998">
    <property type="entry name" value="Quinoprotein alcohol dehydrogenase-like"/>
    <property type="match status" value="1"/>
</dbReference>
<evidence type="ECO:0000256" key="4">
    <source>
        <dbReference type="SAM" id="MobiDB-lite"/>
    </source>
</evidence>
<dbReference type="PROSITE" id="PS50294">
    <property type="entry name" value="WD_REPEATS_REGION"/>
    <property type="match status" value="1"/>
</dbReference>
<dbReference type="InterPro" id="IPR015943">
    <property type="entry name" value="WD40/YVTN_repeat-like_dom_sf"/>
</dbReference>
<feature type="region of interest" description="Disordered" evidence="4">
    <location>
        <begin position="258"/>
        <end position="283"/>
    </location>
</feature>